<dbReference type="EMBL" id="GGEC01051302">
    <property type="protein sequence ID" value="MBX31786.1"/>
    <property type="molecule type" value="Transcribed_RNA"/>
</dbReference>
<dbReference type="AlphaFoldDB" id="A0A2P2MNI9"/>
<name>A0A2P2MNI9_RHIMU</name>
<protein>
    <submittedName>
        <fullName evidence="1">Uncharacterized protein</fullName>
    </submittedName>
</protein>
<organism evidence="1">
    <name type="scientific">Rhizophora mucronata</name>
    <name type="common">Asiatic mangrove</name>
    <dbReference type="NCBI Taxonomy" id="61149"/>
    <lineage>
        <taxon>Eukaryota</taxon>
        <taxon>Viridiplantae</taxon>
        <taxon>Streptophyta</taxon>
        <taxon>Embryophyta</taxon>
        <taxon>Tracheophyta</taxon>
        <taxon>Spermatophyta</taxon>
        <taxon>Magnoliopsida</taxon>
        <taxon>eudicotyledons</taxon>
        <taxon>Gunneridae</taxon>
        <taxon>Pentapetalae</taxon>
        <taxon>rosids</taxon>
        <taxon>fabids</taxon>
        <taxon>Malpighiales</taxon>
        <taxon>Rhizophoraceae</taxon>
        <taxon>Rhizophora</taxon>
    </lineage>
</organism>
<evidence type="ECO:0000313" key="1">
    <source>
        <dbReference type="EMBL" id="MBX31786.1"/>
    </source>
</evidence>
<proteinExistence type="predicted"/>
<reference evidence="1" key="1">
    <citation type="submission" date="2018-02" db="EMBL/GenBank/DDBJ databases">
        <title>Rhizophora mucronata_Transcriptome.</title>
        <authorList>
            <person name="Meera S.P."/>
            <person name="Sreeshan A."/>
            <person name="Augustine A."/>
        </authorList>
    </citation>
    <scope>NUCLEOTIDE SEQUENCE</scope>
    <source>
        <tissue evidence="1">Leaf</tissue>
    </source>
</reference>
<accession>A0A2P2MNI9</accession>
<sequence length="50" mass="5394">MCTNLCSPGLFPLMSGSTRVAPRCLATTTASLTWGMQSPGKICKELSMWE</sequence>